<dbReference type="CDD" id="cd06661">
    <property type="entry name" value="GGCT_like"/>
    <property type="match status" value="1"/>
</dbReference>
<keyword evidence="5" id="KW-0808">Transferase</keyword>
<feature type="domain" description="Gamma-glutamylcyclotransferase AIG2-like" evidence="4">
    <location>
        <begin position="5"/>
        <end position="111"/>
    </location>
</feature>
<reference evidence="5 6" key="1">
    <citation type="submission" date="2016-10" db="EMBL/GenBank/DDBJ databases">
        <authorList>
            <person name="de Groot N.N."/>
        </authorList>
    </citation>
    <scope>NUCLEOTIDE SEQUENCE [LARGE SCALE GENOMIC DNA]</scope>
    <source>
        <strain evidence="5 6">DSM 19219</strain>
    </source>
</reference>
<dbReference type="Proteomes" id="UP000198500">
    <property type="component" value="Unassembled WGS sequence"/>
</dbReference>
<dbReference type="InterPro" id="IPR039126">
    <property type="entry name" value="GGACT"/>
</dbReference>
<dbReference type="EMBL" id="FNNI01000001">
    <property type="protein sequence ID" value="SDW34576.1"/>
    <property type="molecule type" value="Genomic_DNA"/>
</dbReference>
<dbReference type="Pfam" id="PF06094">
    <property type="entry name" value="GGACT"/>
    <property type="match status" value="1"/>
</dbReference>
<evidence type="ECO:0000256" key="1">
    <source>
        <dbReference type="ARBA" id="ARBA00008861"/>
    </source>
</evidence>
<proteinExistence type="inferred from homology"/>
<dbReference type="InterPro" id="IPR013024">
    <property type="entry name" value="GGCT-like"/>
</dbReference>
<gene>
    <name evidence="5" type="ORF">SAMN05443545_101641</name>
</gene>
<dbReference type="AlphaFoldDB" id="A0A1H2SSG1"/>
<dbReference type="GO" id="GO:0061929">
    <property type="term" value="F:gamma-glutamylaminecyclotransferase activity"/>
    <property type="evidence" value="ECO:0007669"/>
    <property type="project" value="InterPro"/>
</dbReference>
<evidence type="ECO:0000256" key="3">
    <source>
        <dbReference type="RuleBase" id="RU367036"/>
    </source>
</evidence>
<dbReference type="PANTHER" id="PTHR12510:SF4">
    <property type="entry name" value="GAMMA-GLUTAMYLAMINECYCLOTRANSFERASE"/>
    <property type="match status" value="1"/>
</dbReference>
<sequence>MTYLMFIYGTLKRGFPNHSPYMNRAEFVDVAKTCNAFPLKLHGGRYTPVMIDNRGKGHRVHGELFRVDTATLRELDRFEGVHETDGYRRQRLTVTDGRGNIRTVWGYLKSPVAVSDVKSRAMSIYDDTRYRPRSMLQPHDE</sequence>
<dbReference type="InterPro" id="IPR036568">
    <property type="entry name" value="GGCT-like_sf"/>
</dbReference>
<evidence type="ECO:0000259" key="4">
    <source>
        <dbReference type="Pfam" id="PF06094"/>
    </source>
</evidence>
<evidence type="ECO:0000313" key="5">
    <source>
        <dbReference type="EMBL" id="SDW34576.1"/>
    </source>
</evidence>
<comment type="similarity">
    <text evidence="1 3">Belongs to the gamma-glutamylcyclotransferase family.</text>
</comment>
<organism evidence="5 6">
    <name type="scientific">Aidingimonas halophila</name>
    <dbReference type="NCBI Taxonomy" id="574349"/>
    <lineage>
        <taxon>Bacteria</taxon>
        <taxon>Pseudomonadati</taxon>
        <taxon>Pseudomonadota</taxon>
        <taxon>Gammaproteobacteria</taxon>
        <taxon>Oceanospirillales</taxon>
        <taxon>Halomonadaceae</taxon>
        <taxon>Aidingimonas</taxon>
    </lineage>
</organism>
<name>A0A1H2SSG1_9GAMM</name>
<dbReference type="InterPro" id="IPR009288">
    <property type="entry name" value="AIG2-like_dom"/>
</dbReference>
<accession>A0A1H2SSG1</accession>
<dbReference type="Gene3D" id="3.10.490.10">
    <property type="entry name" value="Gamma-glutamyl cyclotransferase-like"/>
    <property type="match status" value="1"/>
</dbReference>
<feature type="active site" description="Proton acceptor" evidence="2">
    <location>
        <position position="79"/>
    </location>
</feature>
<dbReference type="PANTHER" id="PTHR12510">
    <property type="entry name" value="TROPONIN C-AKIN-1 PROTEIN"/>
    <property type="match status" value="1"/>
</dbReference>
<evidence type="ECO:0000313" key="6">
    <source>
        <dbReference type="Proteomes" id="UP000198500"/>
    </source>
</evidence>
<evidence type="ECO:0000256" key="2">
    <source>
        <dbReference type="PIRSR" id="PIRSR639126-1"/>
    </source>
</evidence>
<dbReference type="SUPFAM" id="SSF110857">
    <property type="entry name" value="Gamma-glutamyl cyclotransferase-like"/>
    <property type="match status" value="1"/>
</dbReference>
<protein>
    <recommendedName>
        <fullName evidence="3">Gamma-glutamylcyclotransferase family protein</fullName>
    </recommendedName>
</protein>
<dbReference type="GO" id="GO:0005829">
    <property type="term" value="C:cytosol"/>
    <property type="evidence" value="ECO:0007669"/>
    <property type="project" value="TreeGrafter"/>
</dbReference>
<keyword evidence="6" id="KW-1185">Reference proteome</keyword>
<dbReference type="STRING" id="574349.SAMN05443545_101641"/>
<dbReference type="GO" id="GO:0016740">
    <property type="term" value="F:transferase activity"/>
    <property type="evidence" value="ECO:0007669"/>
    <property type="project" value="UniProtKB-KW"/>
</dbReference>
<dbReference type="RefSeq" id="WP_175529748.1">
    <property type="nucleotide sequence ID" value="NZ_BMXH01000001.1"/>
</dbReference>